<gene>
    <name evidence="2" type="ORF">GIL414_LOCUS9682</name>
</gene>
<evidence type="ECO:0000313" key="3">
    <source>
        <dbReference type="Proteomes" id="UP000681720"/>
    </source>
</evidence>
<feature type="signal peptide" evidence="1">
    <location>
        <begin position="1"/>
        <end position="18"/>
    </location>
</feature>
<organism evidence="2 3">
    <name type="scientific">Rotaria magnacalcarata</name>
    <dbReference type="NCBI Taxonomy" id="392030"/>
    <lineage>
        <taxon>Eukaryota</taxon>
        <taxon>Metazoa</taxon>
        <taxon>Spiralia</taxon>
        <taxon>Gnathifera</taxon>
        <taxon>Rotifera</taxon>
        <taxon>Eurotatoria</taxon>
        <taxon>Bdelloidea</taxon>
        <taxon>Philodinida</taxon>
        <taxon>Philodinidae</taxon>
        <taxon>Rotaria</taxon>
    </lineage>
</organism>
<keyword evidence="1" id="KW-0732">Signal</keyword>
<accession>A0A8S2MUM0</accession>
<feature type="chain" id="PRO_5035826163" evidence="1">
    <location>
        <begin position="19"/>
        <end position="155"/>
    </location>
</feature>
<sequence>MIIAIVLLVALCIDFGQGLTCYQHDFCNTNCPLLIETIAQCDDDQDHCWKLKTLLGTKRGCALQCYSHDTCTTNCPQLSDTVRTCTNDENRCYKLAFSGGVSRGCVRDRCSAQVNENFMMANICCERDLCNSATTPKMTLGGLFILIAILVFARI</sequence>
<proteinExistence type="predicted"/>
<dbReference type="EMBL" id="CAJOBJ010003345">
    <property type="protein sequence ID" value="CAF3962087.1"/>
    <property type="molecule type" value="Genomic_DNA"/>
</dbReference>
<dbReference type="InterPro" id="IPR045860">
    <property type="entry name" value="Snake_toxin-like_sf"/>
</dbReference>
<reference evidence="2" key="1">
    <citation type="submission" date="2021-02" db="EMBL/GenBank/DDBJ databases">
        <authorList>
            <person name="Nowell W R."/>
        </authorList>
    </citation>
    <scope>NUCLEOTIDE SEQUENCE</scope>
</reference>
<name>A0A8S2MUM0_9BILA</name>
<comment type="caution">
    <text evidence="2">The sequence shown here is derived from an EMBL/GenBank/DDBJ whole genome shotgun (WGS) entry which is preliminary data.</text>
</comment>
<dbReference type="Proteomes" id="UP000681720">
    <property type="component" value="Unassembled WGS sequence"/>
</dbReference>
<evidence type="ECO:0000313" key="2">
    <source>
        <dbReference type="EMBL" id="CAF3962087.1"/>
    </source>
</evidence>
<protein>
    <submittedName>
        <fullName evidence="2">Uncharacterized protein</fullName>
    </submittedName>
</protein>
<dbReference type="AlphaFoldDB" id="A0A8S2MUM0"/>
<dbReference type="SUPFAM" id="SSF57302">
    <property type="entry name" value="Snake toxin-like"/>
    <property type="match status" value="1"/>
</dbReference>
<evidence type="ECO:0000256" key="1">
    <source>
        <dbReference type="SAM" id="SignalP"/>
    </source>
</evidence>